<dbReference type="Gene3D" id="3.20.20.370">
    <property type="entry name" value="Glycoside hydrolase/deacetylase"/>
    <property type="match status" value="1"/>
</dbReference>
<dbReference type="KEGG" id="ccas:EIB73_01750"/>
<dbReference type="InterPro" id="IPR011330">
    <property type="entry name" value="Glyco_hydro/deAcase_b/a-brl"/>
</dbReference>
<dbReference type="EMBL" id="CP034159">
    <property type="protein sequence ID" value="AZI31977.1"/>
    <property type="molecule type" value="Genomic_DNA"/>
</dbReference>
<gene>
    <name evidence="1" type="ORF">EIB73_01750</name>
</gene>
<dbReference type="SUPFAM" id="SSF88713">
    <property type="entry name" value="Glycoside hydrolase/deacetylase"/>
    <property type="match status" value="1"/>
</dbReference>
<dbReference type="RefSeq" id="WP_125022056.1">
    <property type="nucleotide sequence ID" value="NZ_CP034159.1"/>
</dbReference>
<evidence type="ECO:0000313" key="2">
    <source>
        <dbReference type="Proteomes" id="UP000270185"/>
    </source>
</evidence>
<protein>
    <submittedName>
        <fullName evidence="1">Polysaccharide deacetylase</fullName>
    </submittedName>
</protein>
<dbReference type="OrthoDB" id="1273893at2"/>
<keyword evidence="2" id="KW-1185">Reference proteome</keyword>
<proteinExistence type="predicted"/>
<name>A0A3G8XJP7_9FLAO</name>
<evidence type="ECO:0000313" key="1">
    <source>
        <dbReference type="EMBL" id="AZI31977.1"/>
    </source>
</evidence>
<dbReference type="Proteomes" id="UP000270185">
    <property type="component" value="Chromosome"/>
</dbReference>
<organism evidence="1 2">
    <name type="scientific">Kaistella carnis</name>
    <dbReference type="NCBI Taxonomy" id="1241979"/>
    <lineage>
        <taxon>Bacteria</taxon>
        <taxon>Pseudomonadati</taxon>
        <taxon>Bacteroidota</taxon>
        <taxon>Flavobacteriia</taxon>
        <taxon>Flavobacteriales</taxon>
        <taxon>Weeksellaceae</taxon>
        <taxon>Chryseobacterium group</taxon>
        <taxon>Kaistella</taxon>
    </lineage>
</organism>
<reference evidence="2" key="1">
    <citation type="submission" date="2018-11" db="EMBL/GenBank/DDBJ databases">
        <title>Proposal to divide the Flavobacteriaceae and reorganize its genera based on Amino Acid Identity values calculated from whole genome sequences.</title>
        <authorList>
            <person name="Nicholson A.C."/>
            <person name="Gulvik C.A."/>
            <person name="Whitney A.M."/>
            <person name="Humrighouse B.W."/>
            <person name="Bell M."/>
            <person name="Holmes B."/>
            <person name="Steigerwalt A.G."/>
            <person name="Villarma A."/>
            <person name="Sheth M."/>
            <person name="Batra D."/>
            <person name="Pryor J."/>
            <person name="Bernardet J.-F."/>
            <person name="Hugo C."/>
            <person name="Kampfer P."/>
            <person name="Newman J.D."/>
            <person name="McQuiston J.R."/>
        </authorList>
    </citation>
    <scope>NUCLEOTIDE SEQUENCE [LARGE SCALE GENOMIC DNA]</scope>
    <source>
        <strain evidence="2">G0081</strain>
    </source>
</reference>
<dbReference type="AlphaFoldDB" id="A0A3G8XJP7"/>
<accession>A0A3G8XJP7</accession>
<dbReference type="GO" id="GO:0005975">
    <property type="term" value="P:carbohydrate metabolic process"/>
    <property type="evidence" value="ECO:0007669"/>
    <property type="project" value="InterPro"/>
</dbReference>
<sequence length="250" mass="29537">MILLTFNIVDSDSSFKKREAFSAAEKLEITIQNTNSILRSLENAEILATFFIEISLVSRLEKLIKKIVTKGHEIALLSIDSPIEKIEEAKMMTEDWIGKQIRGIRLPDHMISFSDLHHLRFTYASLNEDTALIFPLRRFERKAPFTEQSGLTIFHESISRYSQIPYSDYIFQIMPLAFYQTMVIETIKKDEFVLIYLNSWQFTDFEKYNFALPFHKKYKTGKKLHDRLEHFLDWMNEQEIAFSRIKDFAL</sequence>